<proteinExistence type="predicted"/>
<dbReference type="Proteomes" id="UP000559626">
    <property type="component" value="Unassembled WGS sequence"/>
</dbReference>
<evidence type="ECO:0000259" key="1">
    <source>
        <dbReference type="Pfam" id="PF03168"/>
    </source>
</evidence>
<dbReference type="AlphaFoldDB" id="A0A7Y0AE43"/>
<evidence type="ECO:0000313" key="3">
    <source>
        <dbReference type="Proteomes" id="UP000559626"/>
    </source>
</evidence>
<dbReference type="SUPFAM" id="SSF117070">
    <property type="entry name" value="LEA14-like"/>
    <property type="match status" value="1"/>
</dbReference>
<evidence type="ECO:0000313" key="2">
    <source>
        <dbReference type="EMBL" id="NML65522.1"/>
    </source>
</evidence>
<keyword evidence="3" id="KW-1185">Reference proteome</keyword>
<reference evidence="2 3" key="1">
    <citation type="submission" date="2020-04" db="EMBL/GenBank/DDBJ databases">
        <title>Hymenobacter polaris sp. nov., isolated from Arctic soil.</title>
        <authorList>
            <person name="Dahal R.H."/>
        </authorList>
    </citation>
    <scope>NUCLEOTIDE SEQUENCE [LARGE SCALE GENOMIC DNA]</scope>
    <source>
        <strain evidence="2 3">RP-2-7</strain>
    </source>
</reference>
<name>A0A7Y0AE43_9BACT</name>
<comment type="caution">
    <text evidence="2">The sequence shown here is derived from an EMBL/GenBank/DDBJ whole genome shotgun (WGS) entry which is preliminary data.</text>
</comment>
<dbReference type="RefSeq" id="WP_169530819.1">
    <property type="nucleotide sequence ID" value="NZ_JABBGH010000001.1"/>
</dbReference>
<accession>A0A7Y0AE43</accession>
<dbReference type="Pfam" id="PF03168">
    <property type="entry name" value="LEA_2"/>
    <property type="match status" value="1"/>
</dbReference>
<dbReference type="EMBL" id="JABBGH010000001">
    <property type="protein sequence ID" value="NML65522.1"/>
    <property type="molecule type" value="Genomic_DNA"/>
</dbReference>
<gene>
    <name evidence="2" type="ORF">HHL22_09930</name>
</gene>
<feature type="domain" description="Late embryogenesis abundant protein LEA-2 subgroup" evidence="1">
    <location>
        <begin position="89"/>
        <end position="175"/>
    </location>
</feature>
<sequence>MKTALPFRRLLGALPWALLLGSCTLRETRHEEAARLEPQIRVRAVEEAYLGSLNVLPLHQPSDVDLPRRNQLIEGYVNKNLPLKMRLLLNAYNPNLEETTLTGIDYTVLVDGKLLGSGKLAQAVDLPAHDSVRVPLDFEMNTYKLLGDDALPKLRNFALGFGDPVRQRLTLRVRPIVRASRGRLSVLISRRPPMQEAVVSRERRASTTSN</sequence>
<protein>
    <submittedName>
        <fullName evidence="2">LEA type 2 family protein</fullName>
    </submittedName>
</protein>
<organism evidence="2 3">
    <name type="scientific">Hymenobacter polaris</name>
    <dbReference type="NCBI Taxonomy" id="2682546"/>
    <lineage>
        <taxon>Bacteria</taxon>
        <taxon>Pseudomonadati</taxon>
        <taxon>Bacteroidota</taxon>
        <taxon>Cytophagia</taxon>
        <taxon>Cytophagales</taxon>
        <taxon>Hymenobacteraceae</taxon>
        <taxon>Hymenobacter</taxon>
    </lineage>
</organism>
<dbReference type="PROSITE" id="PS51257">
    <property type="entry name" value="PROKAR_LIPOPROTEIN"/>
    <property type="match status" value="1"/>
</dbReference>
<dbReference type="InterPro" id="IPR004864">
    <property type="entry name" value="LEA_2"/>
</dbReference>
<dbReference type="Gene3D" id="2.60.40.1820">
    <property type="match status" value="1"/>
</dbReference>